<dbReference type="SUPFAM" id="SSF56399">
    <property type="entry name" value="ADP-ribosylation"/>
    <property type="match status" value="1"/>
</dbReference>
<name>A0A0E1XB45_9HYPH</name>
<dbReference type="GeneID" id="93017221"/>
<dbReference type="EMBL" id="EQ999546">
    <property type="protein sequence ID" value="EEZ30492.1"/>
    <property type="molecule type" value="Genomic_DNA"/>
</dbReference>
<dbReference type="Gene3D" id="3.20.170.20">
    <property type="entry name" value="Protein of unknown function DUF952"/>
    <property type="match status" value="1"/>
</dbReference>
<dbReference type="Proteomes" id="UP000004659">
    <property type="component" value="Unassembled WGS sequence"/>
</dbReference>
<dbReference type="PANTHER" id="PTHR34129:SF1">
    <property type="entry name" value="DUF952 DOMAIN-CONTAINING PROTEIN"/>
    <property type="match status" value="1"/>
</dbReference>
<organism evidence="1">
    <name type="scientific">Brucella pinnipedialis M292/94/1</name>
    <dbReference type="NCBI Taxonomy" id="520462"/>
    <lineage>
        <taxon>Bacteria</taxon>
        <taxon>Pseudomonadati</taxon>
        <taxon>Pseudomonadota</taxon>
        <taxon>Alphaproteobacteria</taxon>
        <taxon>Hyphomicrobiales</taxon>
        <taxon>Brucellaceae</taxon>
        <taxon>Brucella/Ochrobactrum group</taxon>
        <taxon>Brucella</taxon>
    </lineage>
</organism>
<dbReference type="HOGENOM" id="CLU_129452_0_0_5"/>
<dbReference type="PANTHER" id="PTHR34129">
    <property type="entry name" value="BLR1139 PROTEIN"/>
    <property type="match status" value="1"/>
</dbReference>
<gene>
    <name evidence="1" type="ORF">BALG_00611</name>
</gene>
<dbReference type="InterPro" id="IPR009297">
    <property type="entry name" value="DUF952"/>
</dbReference>
<reference evidence="1" key="1">
    <citation type="submission" date="2009-01" db="EMBL/GenBank/DDBJ databases">
        <title>The Genome Sequence of Brucella pinnipedialis M292/94/1.</title>
        <authorList>
            <consortium name="The Broad Institute Genome Sequencing Platform"/>
            <person name="Ward D."/>
            <person name="Young S.K."/>
            <person name="Kodira C.D."/>
            <person name="Zeng Q."/>
            <person name="Koehrsen M."/>
            <person name="Alvarado L."/>
            <person name="Berlin A."/>
            <person name="Borenstein D."/>
            <person name="Chen Z."/>
            <person name="Engels R."/>
            <person name="Freedman E."/>
            <person name="Gellesch M."/>
            <person name="Goldberg J."/>
            <person name="Griggs A."/>
            <person name="Gujja S."/>
            <person name="Heiman D."/>
            <person name="Hepburn T."/>
            <person name="Howarth C."/>
            <person name="Jen D."/>
            <person name="Larson L."/>
            <person name="Lewis B."/>
            <person name="Mehta T."/>
            <person name="Park D."/>
            <person name="Pearson M."/>
            <person name="Roberts A."/>
            <person name="Saif S."/>
            <person name="Shea T."/>
            <person name="Shenoy N."/>
            <person name="Sisk P."/>
            <person name="Stolte C."/>
            <person name="Sykes S."/>
            <person name="Walk T."/>
            <person name="White J."/>
            <person name="Yandava C."/>
            <person name="Whatmore A.M."/>
            <person name="Perrett L.L."/>
            <person name="O'Callaghan D."/>
            <person name="Nusbaum C."/>
            <person name="Galagan J."/>
            <person name="Birren B."/>
        </authorList>
    </citation>
    <scope>NUCLEOTIDE SEQUENCE [LARGE SCALE GENOMIC DNA]</scope>
    <source>
        <strain evidence="1">M292/94/1</strain>
    </source>
</reference>
<evidence type="ECO:0000313" key="1">
    <source>
        <dbReference type="EMBL" id="EEZ30492.1"/>
    </source>
</evidence>
<dbReference type="RefSeq" id="WP_002963476.1">
    <property type="nucleotide sequence ID" value="NZ_EQ999546.1"/>
</dbReference>
<dbReference type="AlphaFoldDB" id="A0A0E1XB45"/>
<sequence length="117" mass="12586">MSNKIIYKIAPRELWAQAEKAGSFAGAPVDIADGYIHFSTAAQVRATAAKHFAGQSDLLLVHVDAQALGQALKYEVSRGGALFPHLYAPLPLTAVVKVEPLPLGPDDLHIFPELEDK</sequence>
<dbReference type="Pfam" id="PF06108">
    <property type="entry name" value="DUF952"/>
    <property type="match status" value="1"/>
</dbReference>
<accession>A0A0E1XB45</accession>
<protein>
    <submittedName>
        <fullName evidence="1">Dihydroorotate dehydrogenase</fullName>
    </submittedName>
</protein>
<proteinExistence type="predicted"/>